<sequence length="140" mass="15433">MSIKSFIKRPPISLPPTAKLRDVVRAMAENNVGLIVIVEGDRPVGVVSERDVIRALARGIGLDADVRAVGTFEGLVEVKLDAPVYDVVKAMRERGIRHVLVVDDEGRLKGVVSVRDMIEDRAIVEAWKHAWPTTDFESPP</sequence>
<organism evidence="1 2">
    <name type="scientific">Thermoproteus sp. AZ2</name>
    <dbReference type="NCBI Taxonomy" id="1609232"/>
    <lineage>
        <taxon>Archaea</taxon>
        <taxon>Thermoproteota</taxon>
        <taxon>Thermoprotei</taxon>
        <taxon>Thermoproteales</taxon>
        <taxon>Thermoproteaceae</taxon>
        <taxon>Thermoproteus</taxon>
    </lineage>
</organism>
<comment type="caution">
    <text evidence="1">The sequence shown here is derived from an EMBL/GenBank/DDBJ whole genome shotgun (WGS) entry which is preliminary data.</text>
</comment>
<dbReference type="EMBL" id="JZWT02000011">
    <property type="protein sequence ID" value="MFB6490587.1"/>
    <property type="molecule type" value="Genomic_DNA"/>
</dbReference>
<proteinExistence type="predicted"/>
<gene>
    <name evidence="1" type="ORF">TU35_004970</name>
</gene>
<protein>
    <submittedName>
        <fullName evidence="1">CBS domain-containing protein</fullName>
    </submittedName>
</protein>
<dbReference type="Proteomes" id="UP000033636">
    <property type="component" value="Unassembled WGS sequence"/>
</dbReference>
<accession>A0ACC6V0J7</accession>
<name>A0ACC6V0J7_9CREN</name>
<evidence type="ECO:0000313" key="2">
    <source>
        <dbReference type="Proteomes" id="UP000033636"/>
    </source>
</evidence>
<evidence type="ECO:0000313" key="1">
    <source>
        <dbReference type="EMBL" id="MFB6490587.1"/>
    </source>
</evidence>
<reference evidence="1" key="1">
    <citation type="submission" date="2024-07" db="EMBL/GenBank/DDBJ databases">
        <title>Metagenome and Metagenome-Assembled Genomes of Archaea from a hot spring from the geothermal field of Los Azufres, Mexico.</title>
        <authorList>
            <person name="Marin-Paredes R."/>
            <person name="Martinez-Romero E."/>
            <person name="Servin-Garciduenas L.E."/>
        </authorList>
    </citation>
    <scope>NUCLEOTIDE SEQUENCE</scope>
</reference>